<sequence>MKPFEHEVLKSLGRHRHASADGGMRRGRHSATDTNTNLYARQRNDTGAVCPGILAAVGSRTTGQRPHSICGLPTSAGAPAALPRVYIYRFMDELHDILLQSRSSQSMLDPWHQHNQFLSEYAFHRSLLASSLVTNDKSQASLFFVPFYSRMAFSNRSIKSVMLNQLGVGLRSSANWRRSQGRDHMLVVSSTRPMEQLFGAQLALISRAILLKIELADHRHASSARRSSHVAIPYFVPWLRLDEASHQTPKPYSVCLESSNHGKLRSQLFSILRHFPDAYIKQPLDSRKPWRLSRSLLCESRQRMRKCKFCLIPAGLTPTSRRFYEAIAVHCIPVLISDRFVIPYAVDRALGRPGLLSDDVIDSFVIRVPETDIKSLPHRLSEAIPKQAAMMKQLRAYRSAFLYELPFNDQPPAMGAACALIADITRRFNVQFRPTPT</sequence>
<dbReference type="AlphaFoldDB" id="A0AB34KAR3"/>
<dbReference type="GO" id="GO:0016757">
    <property type="term" value="F:glycosyltransferase activity"/>
    <property type="evidence" value="ECO:0007669"/>
    <property type="project" value="InterPro"/>
</dbReference>
<feature type="region of interest" description="Disordered" evidence="2">
    <location>
        <begin position="1"/>
        <end position="33"/>
    </location>
</feature>
<proteinExistence type="inferred from homology"/>
<evidence type="ECO:0000313" key="5">
    <source>
        <dbReference type="Proteomes" id="UP001515480"/>
    </source>
</evidence>
<feature type="domain" description="Exostosin GT47" evidence="3">
    <location>
        <begin position="84"/>
        <end position="377"/>
    </location>
</feature>
<protein>
    <recommendedName>
        <fullName evidence="3">Exostosin GT47 domain-containing protein</fullName>
    </recommendedName>
</protein>
<evidence type="ECO:0000256" key="1">
    <source>
        <dbReference type="ARBA" id="ARBA00010271"/>
    </source>
</evidence>
<organism evidence="4 5">
    <name type="scientific">Prymnesium parvum</name>
    <name type="common">Toxic golden alga</name>
    <dbReference type="NCBI Taxonomy" id="97485"/>
    <lineage>
        <taxon>Eukaryota</taxon>
        <taxon>Haptista</taxon>
        <taxon>Haptophyta</taxon>
        <taxon>Prymnesiophyceae</taxon>
        <taxon>Prymnesiales</taxon>
        <taxon>Prymnesiaceae</taxon>
        <taxon>Prymnesium</taxon>
    </lineage>
</organism>
<dbReference type="InterPro" id="IPR004263">
    <property type="entry name" value="Exostosin"/>
</dbReference>
<reference evidence="4 5" key="1">
    <citation type="journal article" date="2024" name="Science">
        <title>Giant polyketide synthase enzymes in the biosynthesis of giant marine polyether toxins.</title>
        <authorList>
            <person name="Fallon T.R."/>
            <person name="Shende V.V."/>
            <person name="Wierzbicki I.H."/>
            <person name="Pendleton A.L."/>
            <person name="Watervoot N.F."/>
            <person name="Auber R.P."/>
            <person name="Gonzalez D.J."/>
            <person name="Wisecaver J.H."/>
            <person name="Moore B.S."/>
        </authorList>
    </citation>
    <scope>NUCLEOTIDE SEQUENCE [LARGE SCALE GENOMIC DNA]</scope>
    <source>
        <strain evidence="4 5">12B1</strain>
    </source>
</reference>
<evidence type="ECO:0000256" key="2">
    <source>
        <dbReference type="SAM" id="MobiDB-lite"/>
    </source>
</evidence>
<comment type="similarity">
    <text evidence="1">Belongs to the glycosyltransferase 47 family.</text>
</comment>
<evidence type="ECO:0000313" key="4">
    <source>
        <dbReference type="EMBL" id="KAL1530218.1"/>
    </source>
</evidence>
<dbReference type="PANTHER" id="PTHR11062">
    <property type="entry name" value="EXOSTOSIN HEPARAN SULFATE GLYCOSYLTRANSFERASE -RELATED"/>
    <property type="match status" value="1"/>
</dbReference>
<keyword evidence="5" id="KW-1185">Reference proteome</keyword>
<dbReference type="Proteomes" id="UP001515480">
    <property type="component" value="Unassembled WGS sequence"/>
</dbReference>
<gene>
    <name evidence="4" type="ORF">AB1Y20_001133</name>
</gene>
<name>A0AB34KAR3_PRYPA</name>
<dbReference type="InterPro" id="IPR040911">
    <property type="entry name" value="Exostosin_GT47"/>
</dbReference>
<accession>A0AB34KAR3</accession>
<dbReference type="EMBL" id="JBGBPQ010000001">
    <property type="protein sequence ID" value="KAL1530218.1"/>
    <property type="molecule type" value="Genomic_DNA"/>
</dbReference>
<comment type="caution">
    <text evidence="4">The sequence shown here is derived from an EMBL/GenBank/DDBJ whole genome shotgun (WGS) entry which is preliminary data.</text>
</comment>
<dbReference type="Pfam" id="PF03016">
    <property type="entry name" value="Exostosin_GT47"/>
    <property type="match status" value="1"/>
</dbReference>
<evidence type="ECO:0000259" key="3">
    <source>
        <dbReference type="Pfam" id="PF03016"/>
    </source>
</evidence>